<keyword evidence="2" id="KW-0472">Membrane</keyword>
<feature type="transmembrane region" description="Helical" evidence="2">
    <location>
        <begin position="63"/>
        <end position="83"/>
    </location>
</feature>
<feature type="domain" description="YdbS-like PH" evidence="3">
    <location>
        <begin position="89"/>
        <end position="153"/>
    </location>
</feature>
<evidence type="ECO:0000313" key="4">
    <source>
        <dbReference type="EMBL" id="GAA1570971.1"/>
    </source>
</evidence>
<name>A0ABN2D5M0_9ACTN</name>
<dbReference type="RefSeq" id="WP_344188349.1">
    <property type="nucleotide sequence ID" value="NZ_BAAAND010000001.1"/>
</dbReference>
<gene>
    <name evidence="4" type="ORF">GCM10009742_11930</name>
</gene>
<feature type="compositionally biased region" description="Low complexity" evidence="1">
    <location>
        <begin position="203"/>
        <end position="227"/>
    </location>
</feature>
<protein>
    <recommendedName>
        <fullName evidence="3">YdbS-like PH domain-containing protein</fullName>
    </recommendedName>
</protein>
<feature type="region of interest" description="Disordered" evidence="1">
    <location>
        <begin position="177"/>
        <end position="242"/>
    </location>
</feature>
<dbReference type="Pfam" id="PF03703">
    <property type="entry name" value="bPH_2"/>
    <property type="match status" value="1"/>
</dbReference>
<comment type="caution">
    <text evidence="4">The sequence shown here is derived from an EMBL/GenBank/DDBJ whole genome shotgun (WGS) entry which is preliminary data.</text>
</comment>
<dbReference type="PANTHER" id="PTHR37938">
    <property type="entry name" value="BLL0215 PROTEIN"/>
    <property type="match status" value="1"/>
</dbReference>
<keyword evidence="2" id="KW-0812">Transmembrane</keyword>
<evidence type="ECO:0000256" key="1">
    <source>
        <dbReference type="SAM" id="MobiDB-lite"/>
    </source>
</evidence>
<evidence type="ECO:0000313" key="5">
    <source>
        <dbReference type="Proteomes" id="UP001500190"/>
    </source>
</evidence>
<dbReference type="Proteomes" id="UP001500190">
    <property type="component" value="Unassembled WGS sequence"/>
</dbReference>
<feature type="compositionally biased region" description="Acidic residues" evidence="1">
    <location>
        <begin position="181"/>
        <end position="190"/>
    </location>
</feature>
<sequence length="242" mass="26695">MAGIGLFRIFDPKVRRHLISDEGEVVIDEVRHHWVVFAVPMLEIVLAGALLATMVLTKPGANVNLVLLVLVFVLLSHSFWTFLTQHRDRFVVTNMRVMRIRGVFSQTVATTPIARVLDITLQKPIIGRMLGYGHFVFESAAQDQGFREIKWVSRPDDRDLTIQRVIQRTGLRASASVDVLQGDEDSDDDGTGPIGMDSAQEVTTTSTPAPAAAQSSSRPAPPSSSATKSIFNSERGNWIDND</sequence>
<keyword evidence="5" id="KW-1185">Reference proteome</keyword>
<evidence type="ECO:0000259" key="3">
    <source>
        <dbReference type="Pfam" id="PF03703"/>
    </source>
</evidence>
<keyword evidence="2" id="KW-1133">Transmembrane helix</keyword>
<dbReference type="EMBL" id="BAAAND010000001">
    <property type="protein sequence ID" value="GAA1570971.1"/>
    <property type="molecule type" value="Genomic_DNA"/>
</dbReference>
<dbReference type="PANTHER" id="PTHR37938:SF1">
    <property type="entry name" value="BLL0215 PROTEIN"/>
    <property type="match status" value="1"/>
</dbReference>
<evidence type="ECO:0000256" key="2">
    <source>
        <dbReference type="SAM" id="Phobius"/>
    </source>
</evidence>
<feature type="transmembrane region" description="Helical" evidence="2">
    <location>
        <begin position="34"/>
        <end position="56"/>
    </location>
</feature>
<organism evidence="4 5">
    <name type="scientific">Kribbella karoonensis</name>
    <dbReference type="NCBI Taxonomy" id="324851"/>
    <lineage>
        <taxon>Bacteria</taxon>
        <taxon>Bacillati</taxon>
        <taxon>Actinomycetota</taxon>
        <taxon>Actinomycetes</taxon>
        <taxon>Propionibacteriales</taxon>
        <taxon>Kribbellaceae</taxon>
        <taxon>Kribbella</taxon>
    </lineage>
</organism>
<dbReference type="InterPro" id="IPR005182">
    <property type="entry name" value="YdbS-like_PH"/>
</dbReference>
<proteinExistence type="predicted"/>
<accession>A0ABN2D5M0</accession>
<reference evidence="4 5" key="1">
    <citation type="journal article" date="2019" name="Int. J. Syst. Evol. Microbiol.">
        <title>The Global Catalogue of Microorganisms (GCM) 10K type strain sequencing project: providing services to taxonomists for standard genome sequencing and annotation.</title>
        <authorList>
            <consortium name="The Broad Institute Genomics Platform"/>
            <consortium name="The Broad Institute Genome Sequencing Center for Infectious Disease"/>
            <person name="Wu L."/>
            <person name="Ma J."/>
        </authorList>
    </citation>
    <scope>NUCLEOTIDE SEQUENCE [LARGE SCALE GENOMIC DNA]</scope>
    <source>
        <strain evidence="4 5">JCM 14304</strain>
    </source>
</reference>